<name>A0A0C3LIZ8_9AGAM</name>
<dbReference type="AlphaFoldDB" id="A0A0C3LIZ8"/>
<reference evidence="1 2" key="1">
    <citation type="submission" date="2014-04" db="EMBL/GenBank/DDBJ databases">
        <authorList>
            <consortium name="DOE Joint Genome Institute"/>
            <person name="Kuo A."/>
            <person name="Girlanda M."/>
            <person name="Perotto S."/>
            <person name="Kohler A."/>
            <person name="Nagy L.G."/>
            <person name="Floudas D."/>
            <person name="Copeland A."/>
            <person name="Barry K.W."/>
            <person name="Cichocki N."/>
            <person name="Veneault-Fourrey C."/>
            <person name="LaButti K."/>
            <person name="Lindquist E.A."/>
            <person name="Lipzen A."/>
            <person name="Lundell T."/>
            <person name="Morin E."/>
            <person name="Murat C."/>
            <person name="Sun H."/>
            <person name="Tunlid A."/>
            <person name="Henrissat B."/>
            <person name="Grigoriev I.V."/>
            <person name="Hibbett D.S."/>
            <person name="Martin F."/>
            <person name="Nordberg H.P."/>
            <person name="Cantor M.N."/>
            <person name="Hua S.X."/>
        </authorList>
    </citation>
    <scope>NUCLEOTIDE SEQUENCE [LARGE SCALE GENOMIC DNA]</scope>
    <source>
        <strain evidence="1 2">MUT 4182</strain>
    </source>
</reference>
<dbReference type="Gene3D" id="1.25.40.10">
    <property type="entry name" value="Tetratricopeptide repeat domain"/>
    <property type="match status" value="1"/>
</dbReference>
<proteinExistence type="predicted"/>
<organism evidence="1 2">
    <name type="scientific">Tulasnella calospora MUT 4182</name>
    <dbReference type="NCBI Taxonomy" id="1051891"/>
    <lineage>
        <taxon>Eukaryota</taxon>
        <taxon>Fungi</taxon>
        <taxon>Dikarya</taxon>
        <taxon>Basidiomycota</taxon>
        <taxon>Agaricomycotina</taxon>
        <taxon>Agaricomycetes</taxon>
        <taxon>Cantharellales</taxon>
        <taxon>Tulasnellaceae</taxon>
        <taxon>Tulasnella</taxon>
    </lineage>
</organism>
<dbReference type="EMBL" id="KN822945">
    <property type="protein sequence ID" value="KIO33993.1"/>
    <property type="molecule type" value="Genomic_DNA"/>
</dbReference>
<evidence type="ECO:0000313" key="2">
    <source>
        <dbReference type="Proteomes" id="UP000054248"/>
    </source>
</evidence>
<evidence type="ECO:0000313" key="1">
    <source>
        <dbReference type="EMBL" id="KIO33993.1"/>
    </source>
</evidence>
<keyword evidence="2" id="KW-1185">Reference proteome</keyword>
<protein>
    <submittedName>
        <fullName evidence="1">Uncharacterized protein</fullName>
    </submittedName>
</protein>
<accession>A0A0C3LIZ8</accession>
<dbReference type="InterPro" id="IPR011990">
    <property type="entry name" value="TPR-like_helical_dom_sf"/>
</dbReference>
<reference evidence="2" key="2">
    <citation type="submission" date="2015-01" db="EMBL/GenBank/DDBJ databases">
        <title>Evolutionary Origins and Diversification of the Mycorrhizal Mutualists.</title>
        <authorList>
            <consortium name="DOE Joint Genome Institute"/>
            <consortium name="Mycorrhizal Genomics Consortium"/>
            <person name="Kohler A."/>
            <person name="Kuo A."/>
            <person name="Nagy L.G."/>
            <person name="Floudas D."/>
            <person name="Copeland A."/>
            <person name="Barry K.W."/>
            <person name="Cichocki N."/>
            <person name="Veneault-Fourrey C."/>
            <person name="LaButti K."/>
            <person name="Lindquist E.A."/>
            <person name="Lipzen A."/>
            <person name="Lundell T."/>
            <person name="Morin E."/>
            <person name="Murat C."/>
            <person name="Riley R."/>
            <person name="Ohm R."/>
            <person name="Sun H."/>
            <person name="Tunlid A."/>
            <person name="Henrissat B."/>
            <person name="Grigoriev I.V."/>
            <person name="Hibbett D.S."/>
            <person name="Martin F."/>
        </authorList>
    </citation>
    <scope>NUCLEOTIDE SEQUENCE [LARGE SCALE GENOMIC DNA]</scope>
    <source>
        <strain evidence="2">MUT 4182</strain>
    </source>
</reference>
<dbReference type="OrthoDB" id="10421786at2759"/>
<dbReference type="HOGENOM" id="CLU_081073_0_0_1"/>
<gene>
    <name evidence="1" type="ORF">M407DRAFT_166321</name>
</gene>
<sequence>MGSLKTQLEQYGEAEDLLQEAISTARRIRDRWRLAQALESLGECFQKQSKLNEAASELEEACLLWQQQSLQEISKQVASTLVELKTSQRDWDAALFWHDHILAICRQQKQHSEMAGHLEGKGETLVVAQRYDEAALHFEAAIATCEESGYSWRWSLKLSRLCAIPKTAIKWERRLQLLCDVKKLQRRIPQLVTAGLKLPIPGGKS</sequence>
<dbReference type="SUPFAM" id="SSF48452">
    <property type="entry name" value="TPR-like"/>
    <property type="match status" value="1"/>
</dbReference>
<dbReference type="Proteomes" id="UP000054248">
    <property type="component" value="Unassembled WGS sequence"/>
</dbReference>